<comment type="caution">
    <text evidence="10">The sequence shown here is derived from an EMBL/GenBank/DDBJ whole genome shotgun (WGS) entry which is preliminary data.</text>
</comment>
<comment type="similarity">
    <text evidence="2 9">Belongs to the cytochrome P450 family.</text>
</comment>
<keyword evidence="6 8" id="KW-0408">Iron</keyword>
<accession>A0A8S4G7I4</accession>
<evidence type="ECO:0000256" key="6">
    <source>
        <dbReference type="ARBA" id="ARBA00023004"/>
    </source>
</evidence>
<feature type="binding site" description="axial binding residue" evidence="8">
    <location>
        <position position="272"/>
    </location>
    <ligand>
        <name>heme</name>
        <dbReference type="ChEBI" id="CHEBI:30413"/>
    </ligand>
    <ligandPart>
        <name>Fe</name>
        <dbReference type="ChEBI" id="CHEBI:18248"/>
    </ligandPart>
</feature>
<proteinExistence type="inferred from homology"/>
<dbReference type="Proteomes" id="UP000653454">
    <property type="component" value="Unassembled WGS sequence"/>
</dbReference>
<gene>
    <name evidence="10" type="ORF">PLXY2_LOCUS13809</name>
</gene>
<keyword evidence="5 9" id="KW-0560">Oxidoreductase</keyword>
<dbReference type="PRINTS" id="PR00385">
    <property type="entry name" value="P450"/>
</dbReference>
<dbReference type="InterPro" id="IPR017972">
    <property type="entry name" value="Cyt_P450_CS"/>
</dbReference>
<keyword evidence="4 8" id="KW-0479">Metal-binding</keyword>
<dbReference type="PROSITE" id="PS00086">
    <property type="entry name" value="CYTOCHROME_P450"/>
    <property type="match status" value="1"/>
</dbReference>
<name>A0A8S4G7I4_PLUXY</name>
<sequence>MLTTAIPEGVVRETAFGIPPNEESVADKEYATAVGQMLGAVMTRASHVWMHFDRLYNLTRTKRVQDAAVKILKRTSLNVIEKRKATMKEKFTGDNNNSGTRRFKAFLDLLLELNNDGKITEQDVREEVDTMIVAGHDTTSHTLLMMFILLGAYPAVQERVYQELQEVFGDSQRYVTKEDLTKLVYTEAVVKETCRLYPVIPMLAREADTDIHFENFTIPAGTGILLCLYGIGRNPCWGPDADAFRPERWLDPASLPASPAAFAAFSLGRRGCMGKAQALMQMKTTVAHVIRKFKVTASDKNLNLKFDFMIKPTSGGQIKLELR</sequence>
<dbReference type="PRINTS" id="PR00463">
    <property type="entry name" value="EP450I"/>
</dbReference>
<dbReference type="InterPro" id="IPR050196">
    <property type="entry name" value="Cytochrome_P450_Monoox"/>
</dbReference>
<evidence type="ECO:0000256" key="2">
    <source>
        <dbReference type="ARBA" id="ARBA00010617"/>
    </source>
</evidence>
<dbReference type="GO" id="GO:0020037">
    <property type="term" value="F:heme binding"/>
    <property type="evidence" value="ECO:0007669"/>
    <property type="project" value="InterPro"/>
</dbReference>
<dbReference type="Gene3D" id="1.10.630.10">
    <property type="entry name" value="Cytochrome P450"/>
    <property type="match status" value="1"/>
</dbReference>
<dbReference type="InterPro" id="IPR001128">
    <property type="entry name" value="Cyt_P450"/>
</dbReference>
<evidence type="ECO:0000256" key="7">
    <source>
        <dbReference type="ARBA" id="ARBA00023033"/>
    </source>
</evidence>
<evidence type="ECO:0000256" key="8">
    <source>
        <dbReference type="PIRSR" id="PIRSR602401-1"/>
    </source>
</evidence>
<protein>
    <submittedName>
        <fullName evidence="10">(diamondback moth) hypothetical protein</fullName>
    </submittedName>
</protein>
<evidence type="ECO:0000256" key="5">
    <source>
        <dbReference type="ARBA" id="ARBA00023002"/>
    </source>
</evidence>
<reference evidence="10" key="1">
    <citation type="submission" date="2020-11" db="EMBL/GenBank/DDBJ databases">
        <authorList>
            <person name="Whiteford S."/>
        </authorList>
    </citation>
    <scope>NUCLEOTIDE SEQUENCE</scope>
</reference>
<evidence type="ECO:0000256" key="1">
    <source>
        <dbReference type="ARBA" id="ARBA00001971"/>
    </source>
</evidence>
<keyword evidence="11" id="KW-1185">Reference proteome</keyword>
<dbReference type="PANTHER" id="PTHR24291">
    <property type="entry name" value="CYTOCHROME P450 FAMILY 4"/>
    <property type="match status" value="1"/>
</dbReference>
<keyword evidence="7 9" id="KW-0503">Monooxygenase</keyword>
<evidence type="ECO:0000313" key="11">
    <source>
        <dbReference type="Proteomes" id="UP000653454"/>
    </source>
</evidence>
<dbReference type="GO" id="GO:0004497">
    <property type="term" value="F:monooxygenase activity"/>
    <property type="evidence" value="ECO:0007669"/>
    <property type="project" value="UniProtKB-KW"/>
</dbReference>
<dbReference type="GO" id="GO:0016705">
    <property type="term" value="F:oxidoreductase activity, acting on paired donors, with incorporation or reduction of molecular oxygen"/>
    <property type="evidence" value="ECO:0007669"/>
    <property type="project" value="InterPro"/>
</dbReference>
<organism evidence="10 11">
    <name type="scientific">Plutella xylostella</name>
    <name type="common">Diamondback moth</name>
    <name type="synonym">Plutella maculipennis</name>
    <dbReference type="NCBI Taxonomy" id="51655"/>
    <lineage>
        <taxon>Eukaryota</taxon>
        <taxon>Metazoa</taxon>
        <taxon>Ecdysozoa</taxon>
        <taxon>Arthropoda</taxon>
        <taxon>Hexapoda</taxon>
        <taxon>Insecta</taxon>
        <taxon>Pterygota</taxon>
        <taxon>Neoptera</taxon>
        <taxon>Endopterygota</taxon>
        <taxon>Lepidoptera</taxon>
        <taxon>Glossata</taxon>
        <taxon>Ditrysia</taxon>
        <taxon>Yponomeutoidea</taxon>
        <taxon>Plutellidae</taxon>
        <taxon>Plutella</taxon>
    </lineage>
</organism>
<dbReference type="Pfam" id="PF00067">
    <property type="entry name" value="p450"/>
    <property type="match status" value="1"/>
</dbReference>
<dbReference type="PANTHER" id="PTHR24291:SF161">
    <property type="entry name" value="CYTOCHROME P450 315A1, MITOCHONDRIAL"/>
    <property type="match status" value="1"/>
</dbReference>
<evidence type="ECO:0000313" key="10">
    <source>
        <dbReference type="EMBL" id="CAG9135567.1"/>
    </source>
</evidence>
<dbReference type="SUPFAM" id="SSF48264">
    <property type="entry name" value="Cytochrome P450"/>
    <property type="match status" value="1"/>
</dbReference>
<evidence type="ECO:0000256" key="4">
    <source>
        <dbReference type="ARBA" id="ARBA00022723"/>
    </source>
</evidence>
<dbReference type="InterPro" id="IPR002401">
    <property type="entry name" value="Cyt_P450_E_grp-I"/>
</dbReference>
<comment type="cofactor">
    <cofactor evidence="1 8">
        <name>heme</name>
        <dbReference type="ChEBI" id="CHEBI:30413"/>
    </cofactor>
</comment>
<dbReference type="EMBL" id="CAJHNJ030000107">
    <property type="protein sequence ID" value="CAG9135567.1"/>
    <property type="molecule type" value="Genomic_DNA"/>
</dbReference>
<dbReference type="GO" id="GO:0005506">
    <property type="term" value="F:iron ion binding"/>
    <property type="evidence" value="ECO:0007669"/>
    <property type="project" value="InterPro"/>
</dbReference>
<evidence type="ECO:0000256" key="9">
    <source>
        <dbReference type="RuleBase" id="RU000461"/>
    </source>
</evidence>
<evidence type="ECO:0000256" key="3">
    <source>
        <dbReference type="ARBA" id="ARBA00022617"/>
    </source>
</evidence>
<dbReference type="InterPro" id="IPR036396">
    <property type="entry name" value="Cyt_P450_sf"/>
</dbReference>
<dbReference type="AlphaFoldDB" id="A0A8S4G7I4"/>
<keyword evidence="3 8" id="KW-0349">Heme</keyword>